<dbReference type="EMBL" id="CP002101">
    <property type="protein sequence ID" value="AEH61421.1"/>
    <property type="molecule type" value="Genomic_DNA"/>
</dbReference>
<accession>F7XPJ6</accession>
<dbReference type="PIRSF" id="PIRSF037016">
    <property type="entry name" value="Pseudouridin_synth_euk_prd"/>
    <property type="match status" value="1"/>
</dbReference>
<evidence type="ECO:0000256" key="2">
    <source>
        <dbReference type="ARBA" id="ARBA00022694"/>
    </source>
</evidence>
<evidence type="ECO:0000256" key="1">
    <source>
        <dbReference type="ARBA" id="ARBA00007953"/>
    </source>
</evidence>
<dbReference type="GO" id="GO:0003723">
    <property type="term" value="F:RNA binding"/>
    <property type="evidence" value="ECO:0007669"/>
    <property type="project" value="InterPro"/>
</dbReference>
<evidence type="ECO:0000256" key="4">
    <source>
        <dbReference type="HAMAP-Rule" id="MF_01082"/>
    </source>
</evidence>
<protein>
    <recommendedName>
        <fullName evidence="4">Probable tRNA pseudouridine synthase D</fullName>
        <ecNumber evidence="4">5.4.99.27</ecNumber>
    </recommendedName>
    <alternativeName>
        <fullName evidence="4">tRNA pseudouridine(13) synthase</fullName>
    </alternativeName>
    <alternativeName>
        <fullName evidence="4">tRNA pseudouridylate synthase D</fullName>
    </alternativeName>
    <alternativeName>
        <fullName evidence="4">tRNA-uridine isomerase D</fullName>
    </alternativeName>
</protein>
<comment type="function">
    <text evidence="4">Could be responsible for synthesis of pseudouridine from uracil-13 in transfer RNAs.</text>
</comment>
<evidence type="ECO:0000313" key="6">
    <source>
        <dbReference type="EMBL" id="AEH61421.1"/>
    </source>
</evidence>
<dbReference type="PANTHER" id="PTHR13326:SF21">
    <property type="entry name" value="PSEUDOURIDYLATE SYNTHASE PUS7L"/>
    <property type="match status" value="1"/>
</dbReference>
<feature type="domain" description="TRUD" evidence="5">
    <location>
        <begin position="189"/>
        <end position="414"/>
    </location>
</feature>
<organism evidence="6 7">
    <name type="scientific">Methanosalsum zhilinae (strain DSM 4017 / NBRC 107636 / OCM 62 / WeN5)</name>
    <name type="common">Methanohalophilus zhilinae</name>
    <dbReference type="NCBI Taxonomy" id="679901"/>
    <lineage>
        <taxon>Archaea</taxon>
        <taxon>Methanobacteriati</taxon>
        <taxon>Methanobacteriota</taxon>
        <taxon>Stenosarchaea group</taxon>
        <taxon>Methanomicrobia</taxon>
        <taxon>Methanosarcinales</taxon>
        <taxon>Methanosarcinaceae</taxon>
        <taxon>Methanosalsum</taxon>
    </lineage>
</organism>
<dbReference type="InterPro" id="IPR042214">
    <property type="entry name" value="TruD_catalytic"/>
</dbReference>
<sequence>MTIDADIKLKDGPDQLTQENTVIQMQVYDIEKQIGIELYSTSSQGTGGILRKLIEDFQVREITNRKEGFEGKYLILELTKHNWDTHHVVRELSRRLRISQKRIGFAGTKDKRAETTQKISIFDLNETDIENVHLKDVDLKVIGRSNKSIGLGDLTGNEFRITIRNIDHSKAELKEILSSITMEIDKNGGVPNYFGIQRFGSLRPITHLVGESLVKGDSEEAALKYISMTFQDEPEDTKNARNFVADTRNFIEGLKLYPHHLRYERTMMHHLVNEPGDYEGAFLILPENLRRMFVHAYQSYIFNRIISERMRRGLPLNQAVKGDVVCFKNSAGLPDTSRTEKVSERTIDGINNLIRRKRAFVTAPLIGYETEFSEDEPGEIERTIFDQTGVSRKHFAEIPVSGISSRGMRREILLNVSPVFSTEDDETSPGRSKAILEFTLPKGSYATTVLREYMKVHPLEMS</sequence>
<dbReference type="Proteomes" id="UP000006622">
    <property type="component" value="Chromosome"/>
</dbReference>
<dbReference type="STRING" id="679901.Mzhil_1583"/>
<dbReference type="HAMAP" id="MF_01082">
    <property type="entry name" value="TruD"/>
    <property type="match status" value="1"/>
</dbReference>
<dbReference type="FunFam" id="3.30.70.3160:FF:000001">
    <property type="entry name" value="Probable tRNA pseudouridine synthase D"/>
    <property type="match status" value="1"/>
</dbReference>
<keyword evidence="2 4" id="KW-0819">tRNA processing</keyword>
<dbReference type="GO" id="GO:0031119">
    <property type="term" value="P:tRNA pseudouridine synthesis"/>
    <property type="evidence" value="ECO:0007669"/>
    <property type="project" value="UniProtKB-UniRule"/>
</dbReference>
<feature type="active site" description="Nucleophile" evidence="4">
    <location>
        <position position="110"/>
    </location>
</feature>
<dbReference type="KEGG" id="mzh:Mzhil_1583"/>
<dbReference type="HOGENOM" id="CLU_005281_4_1_2"/>
<dbReference type="Pfam" id="PF01142">
    <property type="entry name" value="TruD"/>
    <property type="match status" value="1"/>
</dbReference>
<dbReference type="CDD" id="cd02577">
    <property type="entry name" value="PSTD1"/>
    <property type="match status" value="1"/>
</dbReference>
<evidence type="ECO:0000313" key="7">
    <source>
        <dbReference type="Proteomes" id="UP000006622"/>
    </source>
</evidence>
<gene>
    <name evidence="4" type="primary">truD</name>
    <name evidence="6" type="ordered locus">Mzhil_1583</name>
</gene>
<dbReference type="NCBIfam" id="TIGR00094">
    <property type="entry name" value="tRNA_TruD_broad"/>
    <property type="match status" value="1"/>
</dbReference>
<dbReference type="Gene3D" id="1.10.1510.30">
    <property type="match status" value="1"/>
</dbReference>
<comment type="catalytic activity">
    <reaction evidence="4">
        <text>uridine(13) in tRNA = pseudouridine(13) in tRNA</text>
        <dbReference type="Rhea" id="RHEA:42540"/>
        <dbReference type="Rhea" id="RHEA-COMP:10105"/>
        <dbReference type="Rhea" id="RHEA-COMP:10106"/>
        <dbReference type="ChEBI" id="CHEBI:65314"/>
        <dbReference type="ChEBI" id="CHEBI:65315"/>
        <dbReference type="EC" id="5.4.99.27"/>
    </reaction>
</comment>
<name>F7XPJ6_METZD</name>
<comment type="similarity">
    <text evidence="1 4">Belongs to the pseudouridine synthase TruD family.</text>
</comment>
<dbReference type="Gene3D" id="3.30.70.3160">
    <property type="match status" value="1"/>
</dbReference>
<dbReference type="InterPro" id="IPR001656">
    <property type="entry name" value="PsdUridine_synth_TruD"/>
</dbReference>
<dbReference type="SUPFAM" id="SSF55120">
    <property type="entry name" value="Pseudouridine synthase"/>
    <property type="match status" value="1"/>
</dbReference>
<dbReference type="InterPro" id="IPR011760">
    <property type="entry name" value="PsdUridine_synth_TruD_insert"/>
</dbReference>
<dbReference type="AlphaFoldDB" id="F7XPJ6"/>
<evidence type="ECO:0000256" key="3">
    <source>
        <dbReference type="ARBA" id="ARBA00023235"/>
    </source>
</evidence>
<dbReference type="PROSITE" id="PS50984">
    <property type="entry name" value="TRUD"/>
    <property type="match status" value="1"/>
</dbReference>
<dbReference type="InterPro" id="IPR020103">
    <property type="entry name" value="PsdUridine_synth_cat_dom_sf"/>
</dbReference>
<dbReference type="GO" id="GO:0160150">
    <property type="term" value="F:tRNA pseudouridine(13) synthase activity"/>
    <property type="evidence" value="ECO:0007669"/>
    <property type="project" value="UniProtKB-EC"/>
</dbReference>
<keyword evidence="7" id="KW-1185">Reference proteome</keyword>
<evidence type="ECO:0000259" key="5">
    <source>
        <dbReference type="PROSITE" id="PS50984"/>
    </source>
</evidence>
<reference evidence="6 7" key="1">
    <citation type="submission" date="2010-07" db="EMBL/GenBank/DDBJ databases">
        <title>The complete genome of Methanosalsum zhilinae DSM 4017.</title>
        <authorList>
            <consortium name="US DOE Joint Genome Institute (JGI-PGF)"/>
            <person name="Lucas S."/>
            <person name="Copeland A."/>
            <person name="Lapidus A."/>
            <person name="Glavina del Rio T."/>
            <person name="Dalin E."/>
            <person name="Tice H."/>
            <person name="Bruce D."/>
            <person name="Goodwin L."/>
            <person name="Pitluck S."/>
            <person name="Kyrpides N."/>
            <person name="Mavromatis K."/>
            <person name="Ovchinnikova G."/>
            <person name="Daligault H."/>
            <person name="Detter J.C."/>
            <person name="Han C."/>
            <person name="Tapia R."/>
            <person name="Larimer F."/>
            <person name="Land M."/>
            <person name="Hauser L."/>
            <person name="Markowitz V."/>
            <person name="Cheng J.-F."/>
            <person name="Hugenholtz P."/>
            <person name="Woyke T."/>
            <person name="Wu D."/>
            <person name="Spring S."/>
            <person name="Schueler E."/>
            <person name="Brambilla E."/>
            <person name="Klenk H.-P."/>
            <person name="Eisen J.A."/>
        </authorList>
    </citation>
    <scope>NUCLEOTIDE SEQUENCE [LARGE SCALE GENOMIC DNA]</scope>
    <source>
        <strain evidence="7">DSM 4017 / NBRC 107636 / OCM 62 / WeN5</strain>
    </source>
</reference>
<keyword evidence="3 4" id="KW-0413">Isomerase</keyword>
<dbReference type="EC" id="5.4.99.27" evidence="4"/>
<dbReference type="PANTHER" id="PTHR13326">
    <property type="entry name" value="TRNA PSEUDOURIDINE SYNTHASE D"/>
    <property type="match status" value="1"/>
</dbReference>
<proteinExistence type="inferred from homology"/>
<dbReference type="Gene3D" id="3.30.2350.20">
    <property type="entry name" value="TruD, catalytic domain"/>
    <property type="match status" value="1"/>
</dbReference>